<gene>
    <name evidence="8" type="ORF">EAS64_11595</name>
</gene>
<evidence type="ECO:0000256" key="2">
    <source>
        <dbReference type="ARBA" id="ARBA00022448"/>
    </source>
</evidence>
<keyword evidence="5 6" id="KW-0472">Membrane</keyword>
<dbReference type="GO" id="GO:0031460">
    <property type="term" value="P:glycine betaine transport"/>
    <property type="evidence" value="ECO:0007669"/>
    <property type="project" value="TreeGrafter"/>
</dbReference>
<dbReference type="GO" id="GO:0005886">
    <property type="term" value="C:plasma membrane"/>
    <property type="evidence" value="ECO:0007669"/>
    <property type="project" value="UniProtKB-SubCell"/>
</dbReference>
<dbReference type="PANTHER" id="PTHR30177:SF33">
    <property type="entry name" value="POSSIBLE OSMOPROTECTANT (GLYCINE BETAINE_CARNITINE_CHOLINE_L-PROLINE) TRANSPORT INTEGRAL MEMBRANE PROTEIN ABC TRANSPORTER PROZ"/>
    <property type="match status" value="1"/>
</dbReference>
<dbReference type="Proteomes" id="UP000460272">
    <property type="component" value="Unassembled WGS sequence"/>
</dbReference>
<evidence type="ECO:0000259" key="7">
    <source>
        <dbReference type="PROSITE" id="PS50928"/>
    </source>
</evidence>
<keyword evidence="4 6" id="KW-1133">Transmembrane helix</keyword>
<name>A0A6P2C1I1_9ACTN</name>
<evidence type="ECO:0000313" key="9">
    <source>
        <dbReference type="Proteomes" id="UP000460272"/>
    </source>
</evidence>
<feature type="transmembrane region" description="Helical" evidence="6">
    <location>
        <begin position="73"/>
        <end position="91"/>
    </location>
</feature>
<dbReference type="PANTHER" id="PTHR30177">
    <property type="entry name" value="GLYCINE BETAINE/L-PROLINE TRANSPORT SYSTEM PERMEASE PROTEIN PROW"/>
    <property type="match status" value="1"/>
</dbReference>
<protein>
    <submittedName>
        <fullName evidence="8">ABC transporter permease</fullName>
    </submittedName>
</protein>
<accession>A0A6P2C1I1</accession>
<dbReference type="SUPFAM" id="SSF161098">
    <property type="entry name" value="MetI-like"/>
    <property type="match status" value="1"/>
</dbReference>
<sequence>MSFFSYAWDWVTASANWQGNDSIPQQLLAHIGYSLLPLLVAALIAIPAGVAIGHRGGKISVIVVNIANAWRSIPTLGLLILLAVFLGFSTFTWLLPLVVLAIPPILVNACAGVAGVDPDIRDAATGVGMTTWQQVVQVEVPMAMPLILVGLRTSAIFVVATATIAAYIGLGGLGRFIIDGLASEQYGPVAGGALLVVILAIIILALFAGLSRLVIPAGLRKQAKTD</sequence>
<keyword evidence="9" id="KW-1185">Reference proteome</keyword>
<feature type="transmembrane region" description="Helical" evidence="6">
    <location>
        <begin position="31"/>
        <end position="52"/>
    </location>
</feature>
<dbReference type="InterPro" id="IPR000515">
    <property type="entry name" value="MetI-like"/>
</dbReference>
<dbReference type="RefSeq" id="WP_145852927.1">
    <property type="nucleotide sequence ID" value="NZ_RPFW01000002.1"/>
</dbReference>
<proteinExistence type="inferred from homology"/>
<feature type="domain" description="ABC transmembrane type-1" evidence="7">
    <location>
        <begin position="27"/>
        <end position="207"/>
    </location>
</feature>
<dbReference type="AlphaFoldDB" id="A0A6P2C1I1"/>
<dbReference type="PROSITE" id="PS50928">
    <property type="entry name" value="ABC_TM1"/>
    <property type="match status" value="1"/>
</dbReference>
<organism evidence="8 9">
    <name type="scientific">Trebonia kvetii</name>
    <dbReference type="NCBI Taxonomy" id="2480626"/>
    <lineage>
        <taxon>Bacteria</taxon>
        <taxon>Bacillati</taxon>
        <taxon>Actinomycetota</taxon>
        <taxon>Actinomycetes</taxon>
        <taxon>Streptosporangiales</taxon>
        <taxon>Treboniaceae</taxon>
        <taxon>Trebonia</taxon>
    </lineage>
</organism>
<comment type="caution">
    <text evidence="8">The sequence shown here is derived from an EMBL/GenBank/DDBJ whole genome shotgun (WGS) entry which is preliminary data.</text>
</comment>
<dbReference type="OrthoDB" id="5244012at2"/>
<comment type="subcellular location">
    <subcellularLocation>
        <location evidence="6">Cell membrane</location>
        <topology evidence="6">Multi-pass membrane protein</topology>
    </subcellularLocation>
    <subcellularLocation>
        <location evidence="1">Membrane</location>
        <topology evidence="1">Multi-pass membrane protein</topology>
    </subcellularLocation>
</comment>
<dbReference type="CDD" id="cd06261">
    <property type="entry name" value="TM_PBP2"/>
    <property type="match status" value="1"/>
</dbReference>
<dbReference type="InterPro" id="IPR035906">
    <property type="entry name" value="MetI-like_sf"/>
</dbReference>
<evidence type="ECO:0000313" key="8">
    <source>
        <dbReference type="EMBL" id="TVZ05224.1"/>
    </source>
</evidence>
<evidence type="ECO:0000256" key="3">
    <source>
        <dbReference type="ARBA" id="ARBA00022692"/>
    </source>
</evidence>
<evidence type="ECO:0000256" key="6">
    <source>
        <dbReference type="RuleBase" id="RU363032"/>
    </source>
</evidence>
<comment type="similarity">
    <text evidence="6">Belongs to the binding-protein-dependent transport system permease family.</text>
</comment>
<dbReference type="Pfam" id="PF00528">
    <property type="entry name" value="BPD_transp_1"/>
    <property type="match status" value="1"/>
</dbReference>
<keyword evidence="3 6" id="KW-0812">Transmembrane</keyword>
<feature type="transmembrane region" description="Helical" evidence="6">
    <location>
        <begin position="97"/>
        <end position="116"/>
    </location>
</feature>
<dbReference type="InterPro" id="IPR051204">
    <property type="entry name" value="ABC_transp_perm/SBD"/>
</dbReference>
<evidence type="ECO:0000256" key="4">
    <source>
        <dbReference type="ARBA" id="ARBA00022989"/>
    </source>
</evidence>
<feature type="transmembrane region" description="Helical" evidence="6">
    <location>
        <begin position="190"/>
        <end position="215"/>
    </location>
</feature>
<feature type="transmembrane region" description="Helical" evidence="6">
    <location>
        <begin position="154"/>
        <end position="178"/>
    </location>
</feature>
<evidence type="ECO:0000256" key="1">
    <source>
        <dbReference type="ARBA" id="ARBA00004141"/>
    </source>
</evidence>
<dbReference type="Gene3D" id="1.10.3720.10">
    <property type="entry name" value="MetI-like"/>
    <property type="match status" value="1"/>
</dbReference>
<keyword evidence="2 6" id="KW-0813">Transport</keyword>
<reference evidence="8 9" key="1">
    <citation type="submission" date="2018-11" db="EMBL/GenBank/DDBJ databases">
        <title>Trebonia kvetii gen.nov., sp.nov., a novel acidophilic actinobacterium, and proposal of the new actinobacterial family Treboniaceae fam. nov.</title>
        <authorList>
            <person name="Rapoport D."/>
            <person name="Sagova-Mareckova M."/>
            <person name="Sedlacek I."/>
            <person name="Provaznik J."/>
            <person name="Kralova S."/>
            <person name="Pavlinic D."/>
            <person name="Benes V."/>
            <person name="Kopecky J."/>
        </authorList>
    </citation>
    <scope>NUCLEOTIDE SEQUENCE [LARGE SCALE GENOMIC DNA]</scope>
    <source>
        <strain evidence="8 9">15Tr583</strain>
    </source>
</reference>
<evidence type="ECO:0000256" key="5">
    <source>
        <dbReference type="ARBA" id="ARBA00023136"/>
    </source>
</evidence>
<dbReference type="GO" id="GO:0055085">
    <property type="term" value="P:transmembrane transport"/>
    <property type="evidence" value="ECO:0007669"/>
    <property type="project" value="InterPro"/>
</dbReference>
<dbReference type="EMBL" id="RPFW01000002">
    <property type="protein sequence ID" value="TVZ05224.1"/>
    <property type="molecule type" value="Genomic_DNA"/>
</dbReference>